<evidence type="ECO:0000313" key="14">
    <source>
        <dbReference type="Proteomes" id="UP000050827"/>
    </source>
</evidence>
<keyword evidence="5 10" id="KW-1133">Transmembrane helix</keyword>
<feature type="domain" description="Thioredoxin-like fold" evidence="12">
    <location>
        <begin position="369"/>
        <end position="518"/>
    </location>
</feature>
<dbReference type="EMBL" id="LCTZ01000002">
    <property type="protein sequence ID" value="KQC28979.1"/>
    <property type="molecule type" value="Genomic_DNA"/>
</dbReference>
<dbReference type="Pfam" id="PF07884">
    <property type="entry name" value="VKOR"/>
    <property type="match status" value="1"/>
</dbReference>
<evidence type="ECO:0000256" key="7">
    <source>
        <dbReference type="ARBA" id="ARBA00023136"/>
    </source>
</evidence>
<evidence type="ECO:0000256" key="8">
    <source>
        <dbReference type="ARBA" id="ARBA00023157"/>
    </source>
</evidence>
<feature type="transmembrane region" description="Helical" evidence="10">
    <location>
        <begin position="306"/>
        <end position="326"/>
    </location>
</feature>
<dbReference type="InterPro" id="IPR012336">
    <property type="entry name" value="Thioredoxin-like_fold"/>
</dbReference>
<evidence type="ECO:0008006" key="15">
    <source>
        <dbReference type="Google" id="ProtNLM"/>
    </source>
</evidence>
<dbReference type="SUPFAM" id="SSF52833">
    <property type="entry name" value="Thioredoxin-like"/>
    <property type="match status" value="1"/>
</dbReference>
<feature type="transmembrane region" description="Helical" evidence="10">
    <location>
        <begin position="240"/>
        <end position="261"/>
    </location>
</feature>
<evidence type="ECO:0000256" key="6">
    <source>
        <dbReference type="ARBA" id="ARBA00023002"/>
    </source>
</evidence>
<evidence type="ECO:0000256" key="5">
    <source>
        <dbReference type="ARBA" id="ARBA00022989"/>
    </source>
</evidence>
<comment type="similarity">
    <text evidence="2">Belongs to the VKOR family.</text>
</comment>
<evidence type="ECO:0000313" key="13">
    <source>
        <dbReference type="EMBL" id="KQC28979.1"/>
    </source>
</evidence>
<accession>A0A0N8WFK8</accession>
<dbReference type="STRING" id="346185.AAY42_03025"/>
<feature type="transmembrane region" description="Helical" evidence="10">
    <location>
        <begin position="137"/>
        <end position="153"/>
    </location>
</feature>
<evidence type="ECO:0000259" key="12">
    <source>
        <dbReference type="Pfam" id="PF13462"/>
    </source>
</evidence>
<evidence type="ECO:0000256" key="9">
    <source>
        <dbReference type="ARBA" id="ARBA00023284"/>
    </source>
</evidence>
<evidence type="ECO:0000256" key="1">
    <source>
        <dbReference type="ARBA" id="ARBA00004141"/>
    </source>
</evidence>
<dbReference type="GO" id="GO:0016491">
    <property type="term" value="F:oxidoreductase activity"/>
    <property type="evidence" value="ECO:0007669"/>
    <property type="project" value="UniProtKB-KW"/>
</dbReference>
<dbReference type="CDD" id="cd12921">
    <property type="entry name" value="VKOR_4"/>
    <property type="match status" value="1"/>
</dbReference>
<organism evidence="13 14">
    <name type="scientific">Flagellimonas eckloniae</name>
    <dbReference type="NCBI Taxonomy" id="346185"/>
    <lineage>
        <taxon>Bacteria</taxon>
        <taxon>Pseudomonadati</taxon>
        <taxon>Bacteroidota</taxon>
        <taxon>Flavobacteriia</taxon>
        <taxon>Flavobacteriales</taxon>
        <taxon>Flavobacteriaceae</taxon>
        <taxon>Flagellimonas</taxon>
    </lineage>
</organism>
<dbReference type="Pfam" id="PF13462">
    <property type="entry name" value="Thioredoxin_4"/>
    <property type="match status" value="1"/>
</dbReference>
<gene>
    <name evidence="13" type="ORF">AAY42_03025</name>
</gene>
<keyword evidence="9" id="KW-0676">Redox-active center</keyword>
<evidence type="ECO:0000256" key="2">
    <source>
        <dbReference type="ARBA" id="ARBA00006214"/>
    </source>
</evidence>
<keyword evidence="6" id="KW-0560">Oxidoreductase</keyword>
<dbReference type="Gene3D" id="1.20.1440.130">
    <property type="entry name" value="VKOR domain"/>
    <property type="match status" value="1"/>
</dbReference>
<reference evidence="13 14" key="1">
    <citation type="submission" date="2015-04" db="EMBL/GenBank/DDBJ databases">
        <title>Complete genome of flavobacterium.</title>
        <authorList>
            <person name="Kwon Y.M."/>
            <person name="Kim S.-J."/>
        </authorList>
    </citation>
    <scope>NUCLEOTIDE SEQUENCE [LARGE SCALE GENOMIC DNA]</scope>
    <source>
        <strain evidence="13 14">DK169</strain>
    </source>
</reference>
<keyword evidence="8" id="KW-1015">Disulfide bond</keyword>
<dbReference type="OrthoDB" id="1100563at2"/>
<protein>
    <recommendedName>
        <fullName evidence="15">Vitamin K epoxide reductase domain-containing protein</fullName>
    </recommendedName>
</protein>
<dbReference type="Proteomes" id="UP000050827">
    <property type="component" value="Unassembled WGS sequence"/>
</dbReference>
<keyword evidence="7 10" id="KW-0472">Membrane</keyword>
<feature type="domain" description="Vitamin K epoxide reductase" evidence="11">
    <location>
        <begin position="163"/>
        <end position="286"/>
    </location>
</feature>
<keyword evidence="3 10" id="KW-0812">Transmembrane</keyword>
<comment type="caution">
    <text evidence="13">The sequence shown here is derived from an EMBL/GenBank/DDBJ whole genome shotgun (WGS) entry which is preliminary data.</text>
</comment>
<dbReference type="GO" id="GO:0048038">
    <property type="term" value="F:quinone binding"/>
    <property type="evidence" value="ECO:0007669"/>
    <property type="project" value="UniProtKB-KW"/>
</dbReference>
<dbReference type="RefSeq" id="WP_055392527.1">
    <property type="nucleotide sequence ID" value="NZ_LCTZ01000002.1"/>
</dbReference>
<feature type="transmembrane region" description="Helical" evidence="10">
    <location>
        <begin position="273"/>
        <end position="294"/>
    </location>
</feature>
<dbReference type="GO" id="GO:0016020">
    <property type="term" value="C:membrane"/>
    <property type="evidence" value="ECO:0007669"/>
    <property type="project" value="UniProtKB-SubCell"/>
</dbReference>
<name>A0A0N8WFK8_9FLAO</name>
<feature type="transmembrane region" description="Helical" evidence="10">
    <location>
        <begin position="214"/>
        <end position="234"/>
    </location>
</feature>
<dbReference type="InterPro" id="IPR012932">
    <property type="entry name" value="VKOR"/>
</dbReference>
<feature type="transmembrane region" description="Helical" evidence="10">
    <location>
        <begin position="159"/>
        <end position="177"/>
    </location>
</feature>
<evidence type="ECO:0000256" key="4">
    <source>
        <dbReference type="ARBA" id="ARBA00022719"/>
    </source>
</evidence>
<keyword evidence="14" id="KW-1185">Reference proteome</keyword>
<sequence>MDLALYFLIKRFLVNQNYPINSEELKLQLLSHPSYPSLHSVTGLLNHLGIENIALEVPKDIETLKELPDIFLSITSTQEYILVQKQEEHIELLFDSKDKKNVATSEFLTIWSGIVVAIEKKDSNEIGESSPYTKKNIPYYLLAIIVIGLFFFTKPTFFNSIHFILSLIGLTISVLIVKHDLGYKSNTIEKLCSSNKSSSCDAVLNSTGASISKYVKLSDACLIYFVSVTLYWLLTQSYSIPQSIIAVPSILSILVTPVSIYYQSRVIKKWCPLCVGITGVLWLQFFSLFINMDIFQNLNFELSDSLSLLISFLFVSVAWSFIRPFINRSLELNKLYISHYKFIRNFDLFASALNKNKTIDTDIHEIDGMEIILGNRNAPLSILLVTNPQCHYCKKAHFDLEKILNKHAQDISIIIRFSVHTEKDNLGLKISQRLLELYNSPQIEQFKSAMQEAYSEEANLEKWIEKWEAPKIGSHLNVLEMEKKWCLDHEINFTPALYVNGKEYPKEYEREYLSYFIEELTELSNTVLENIEHLEMVDR</sequence>
<dbReference type="AlphaFoldDB" id="A0A0N8WFK8"/>
<keyword evidence="4" id="KW-0874">Quinone</keyword>
<evidence type="ECO:0000256" key="10">
    <source>
        <dbReference type="SAM" id="Phobius"/>
    </source>
</evidence>
<evidence type="ECO:0000259" key="11">
    <source>
        <dbReference type="Pfam" id="PF07884"/>
    </source>
</evidence>
<dbReference type="InterPro" id="IPR038354">
    <property type="entry name" value="VKOR_sf"/>
</dbReference>
<proteinExistence type="inferred from homology"/>
<dbReference type="Gene3D" id="3.40.30.10">
    <property type="entry name" value="Glutaredoxin"/>
    <property type="match status" value="1"/>
</dbReference>
<dbReference type="InterPro" id="IPR036249">
    <property type="entry name" value="Thioredoxin-like_sf"/>
</dbReference>
<evidence type="ECO:0000256" key="3">
    <source>
        <dbReference type="ARBA" id="ARBA00022692"/>
    </source>
</evidence>
<comment type="subcellular location">
    <subcellularLocation>
        <location evidence="1">Membrane</location>
        <topology evidence="1">Multi-pass membrane protein</topology>
    </subcellularLocation>
</comment>